<dbReference type="AlphaFoldDB" id="A0A6L2NAV7"/>
<evidence type="ECO:0000313" key="2">
    <source>
        <dbReference type="EMBL" id="GEU82739.1"/>
    </source>
</evidence>
<sequence>MSVSSLSGASSHAFHPSSVRTSTLDSSEIPIIPVETYVVDPASVVHRENHTKNNTITKIEEPAQFPKVEEVGEDTSGLMTCIHEKVEDIAKDTSASTTLTSEEEPEELGNNNSALTTCSVKEGTSIDPCAETTYVTKAQLDATSEGDVDQTSSSSSNASQSSVSQRTEHIIEEFQDPSVPTALGNDIEVPVPQIVTTRIVQVPLLVCVS</sequence>
<feature type="compositionally biased region" description="Low complexity" evidence="1">
    <location>
        <begin position="1"/>
        <end position="11"/>
    </location>
</feature>
<protein>
    <submittedName>
        <fullName evidence="2">Uncharacterized protein</fullName>
    </submittedName>
</protein>
<feature type="region of interest" description="Disordered" evidence="1">
    <location>
        <begin position="143"/>
        <end position="167"/>
    </location>
</feature>
<accession>A0A6L2NAV7</accession>
<organism evidence="2">
    <name type="scientific">Tanacetum cinerariifolium</name>
    <name type="common">Dalmatian daisy</name>
    <name type="synonym">Chrysanthemum cinerariifolium</name>
    <dbReference type="NCBI Taxonomy" id="118510"/>
    <lineage>
        <taxon>Eukaryota</taxon>
        <taxon>Viridiplantae</taxon>
        <taxon>Streptophyta</taxon>
        <taxon>Embryophyta</taxon>
        <taxon>Tracheophyta</taxon>
        <taxon>Spermatophyta</taxon>
        <taxon>Magnoliopsida</taxon>
        <taxon>eudicotyledons</taxon>
        <taxon>Gunneridae</taxon>
        <taxon>Pentapetalae</taxon>
        <taxon>asterids</taxon>
        <taxon>campanulids</taxon>
        <taxon>Asterales</taxon>
        <taxon>Asteraceae</taxon>
        <taxon>Asteroideae</taxon>
        <taxon>Anthemideae</taxon>
        <taxon>Anthemidinae</taxon>
        <taxon>Tanacetum</taxon>
    </lineage>
</organism>
<gene>
    <name evidence="2" type="ORF">Tci_054717</name>
</gene>
<dbReference type="EMBL" id="BKCJ010008540">
    <property type="protein sequence ID" value="GEU82739.1"/>
    <property type="molecule type" value="Genomic_DNA"/>
</dbReference>
<feature type="region of interest" description="Disordered" evidence="1">
    <location>
        <begin position="1"/>
        <end position="25"/>
    </location>
</feature>
<reference evidence="2" key="1">
    <citation type="journal article" date="2019" name="Sci. Rep.">
        <title>Draft genome of Tanacetum cinerariifolium, the natural source of mosquito coil.</title>
        <authorList>
            <person name="Yamashiro T."/>
            <person name="Shiraishi A."/>
            <person name="Satake H."/>
            <person name="Nakayama K."/>
        </authorList>
    </citation>
    <scope>NUCLEOTIDE SEQUENCE</scope>
</reference>
<name>A0A6L2NAV7_TANCI</name>
<feature type="region of interest" description="Disordered" evidence="1">
    <location>
        <begin position="93"/>
        <end position="113"/>
    </location>
</feature>
<proteinExistence type="predicted"/>
<evidence type="ECO:0000256" key="1">
    <source>
        <dbReference type="SAM" id="MobiDB-lite"/>
    </source>
</evidence>
<feature type="compositionally biased region" description="Low complexity" evidence="1">
    <location>
        <begin position="152"/>
        <end position="164"/>
    </location>
</feature>
<comment type="caution">
    <text evidence="2">The sequence shown here is derived from an EMBL/GenBank/DDBJ whole genome shotgun (WGS) entry which is preliminary data.</text>
</comment>